<feature type="domain" description="Methyltransferase" evidence="2">
    <location>
        <begin position="118"/>
        <end position="208"/>
    </location>
</feature>
<keyword evidence="3" id="KW-0489">Methyltransferase</keyword>
<comment type="caution">
    <text evidence="3">The sequence shown here is derived from an EMBL/GenBank/DDBJ whole genome shotgun (WGS) entry which is preliminary data.</text>
</comment>
<organism evidence="3">
    <name type="scientific">Billgrantia gudaonensis</name>
    <dbReference type="NCBI Taxonomy" id="376427"/>
    <lineage>
        <taxon>Bacteria</taxon>
        <taxon>Pseudomonadati</taxon>
        <taxon>Pseudomonadota</taxon>
        <taxon>Gammaproteobacteria</taxon>
        <taxon>Oceanospirillales</taxon>
        <taxon>Halomonadaceae</taxon>
        <taxon>Billgrantia</taxon>
    </lineage>
</organism>
<dbReference type="Pfam" id="PF13649">
    <property type="entry name" value="Methyltransf_25"/>
    <property type="match status" value="1"/>
</dbReference>
<reference evidence="3" key="1">
    <citation type="submission" date="2018-12" db="EMBL/GenBank/DDBJ databases">
        <authorList>
            <person name="Jadhav K."/>
            <person name="Kushwaha B."/>
            <person name="Jadhav I."/>
        </authorList>
    </citation>
    <scope>NUCLEOTIDE SEQUENCE [LARGE SCALE GENOMIC DNA]</scope>
    <source>
        <strain evidence="3">SBS 10</strain>
    </source>
</reference>
<sequence>MHRLVGTDDPLLASPLIETADRRLDAAGHCPMLSQPQPLTDAPDADGPRDSRTAVRLAARHGRHEQRSTAAPYDTARLAAPGGPRLREPPPTIRALAGAQQVMGERLWERSAEQATRILDLGCGPGHWSARLAERYPAGHVAGLDLARRACSRWLAAPRIRRTTIGCAPMPPSCRLPTPASTWSSNLAIQWCRHLDEVLAELYRALYPAAER</sequence>
<dbReference type="EMBL" id="RXHI01000007">
    <property type="protein sequence ID" value="RUA22912.1"/>
    <property type="molecule type" value="Genomic_DNA"/>
</dbReference>
<dbReference type="SUPFAM" id="SSF53335">
    <property type="entry name" value="S-adenosyl-L-methionine-dependent methyltransferases"/>
    <property type="match status" value="1"/>
</dbReference>
<evidence type="ECO:0000313" key="3">
    <source>
        <dbReference type="EMBL" id="RUA22912.1"/>
    </source>
</evidence>
<gene>
    <name evidence="3" type="ORF">DSL92_02990</name>
</gene>
<dbReference type="CDD" id="cd02440">
    <property type="entry name" value="AdoMet_MTases"/>
    <property type="match status" value="1"/>
</dbReference>
<dbReference type="InterPro" id="IPR041698">
    <property type="entry name" value="Methyltransf_25"/>
</dbReference>
<feature type="region of interest" description="Disordered" evidence="1">
    <location>
        <begin position="29"/>
        <end position="50"/>
    </location>
</feature>
<accession>A0A432JJY9</accession>
<dbReference type="GO" id="GO:0032259">
    <property type="term" value="P:methylation"/>
    <property type="evidence" value="ECO:0007669"/>
    <property type="project" value="UniProtKB-KW"/>
</dbReference>
<name>A0A432JJY9_9GAMM</name>
<dbReference type="Gene3D" id="3.40.50.150">
    <property type="entry name" value="Vaccinia Virus protein VP39"/>
    <property type="match status" value="1"/>
</dbReference>
<keyword evidence="3" id="KW-0808">Transferase</keyword>
<proteinExistence type="predicted"/>
<evidence type="ECO:0000259" key="2">
    <source>
        <dbReference type="Pfam" id="PF13649"/>
    </source>
</evidence>
<evidence type="ECO:0000256" key="1">
    <source>
        <dbReference type="SAM" id="MobiDB-lite"/>
    </source>
</evidence>
<dbReference type="InterPro" id="IPR029063">
    <property type="entry name" value="SAM-dependent_MTases_sf"/>
</dbReference>
<dbReference type="AlphaFoldDB" id="A0A432JJY9"/>
<dbReference type="GO" id="GO:0008168">
    <property type="term" value="F:methyltransferase activity"/>
    <property type="evidence" value="ECO:0007669"/>
    <property type="project" value="UniProtKB-KW"/>
</dbReference>
<protein>
    <submittedName>
        <fullName evidence="3">Methyltransferase domain-containing protein</fullName>
    </submittedName>
</protein>